<evidence type="ECO:0000256" key="2">
    <source>
        <dbReference type="ARBA" id="ARBA00023125"/>
    </source>
</evidence>
<keyword evidence="3" id="KW-0804">Transcription</keyword>
<dbReference type="SMART" id="SM00418">
    <property type="entry name" value="HTH_ARSR"/>
    <property type="match status" value="1"/>
</dbReference>
<dbReference type="InterPro" id="IPR011991">
    <property type="entry name" value="ArsR-like_HTH"/>
</dbReference>
<dbReference type="OrthoDB" id="9781958at2"/>
<comment type="caution">
    <text evidence="5">The sequence shown here is derived from an EMBL/GenBank/DDBJ whole genome shotgun (WGS) entry which is preliminary data.</text>
</comment>
<accession>A0A4Q1REL1</accession>
<evidence type="ECO:0000313" key="6">
    <source>
        <dbReference type="Proteomes" id="UP000290106"/>
    </source>
</evidence>
<evidence type="ECO:0000256" key="3">
    <source>
        <dbReference type="ARBA" id="ARBA00023163"/>
    </source>
</evidence>
<organism evidence="5 6">
    <name type="scientific">Blautia faecicola</name>
    <dbReference type="NCBI Taxonomy" id="2509240"/>
    <lineage>
        <taxon>Bacteria</taxon>
        <taxon>Bacillati</taxon>
        <taxon>Bacillota</taxon>
        <taxon>Clostridia</taxon>
        <taxon>Lachnospirales</taxon>
        <taxon>Lachnospiraceae</taxon>
        <taxon>Blautia</taxon>
    </lineage>
</organism>
<dbReference type="SUPFAM" id="SSF46785">
    <property type="entry name" value="Winged helix' DNA-binding domain"/>
    <property type="match status" value="1"/>
</dbReference>
<keyword evidence="6" id="KW-1185">Reference proteome</keyword>
<evidence type="ECO:0000313" key="5">
    <source>
        <dbReference type="EMBL" id="RXS73983.1"/>
    </source>
</evidence>
<feature type="domain" description="HTH arsR-type" evidence="4">
    <location>
        <begin position="17"/>
        <end position="106"/>
    </location>
</feature>
<dbReference type="InterPro" id="IPR001845">
    <property type="entry name" value="HTH_ArsR_DNA-bd_dom"/>
</dbReference>
<dbReference type="AlphaFoldDB" id="A0A4Q1REL1"/>
<dbReference type="Pfam" id="PF12840">
    <property type="entry name" value="HTH_20"/>
    <property type="match status" value="1"/>
</dbReference>
<protein>
    <submittedName>
        <fullName evidence="5">ArsR family transcriptional regulator</fullName>
    </submittedName>
</protein>
<gene>
    <name evidence="5" type="ORF">ETP43_01075</name>
</gene>
<evidence type="ECO:0000256" key="1">
    <source>
        <dbReference type="ARBA" id="ARBA00023015"/>
    </source>
</evidence>
<evidence type="ECO:0000259" key="4">
    <source>
        <dbReference type="SMART" id="SM00418"/>
    </source>
</evidence>
<reference evidence="5 6" key="1">
    <citation type="submission" date="2019-01" db="EMBL/GenBank/DDBJ databases">
        <title>Blautia sp. nov. KGMB01111 isolated human feces.</title>
        <authorList>
            <person name="Park J.-E."/>
            <person name="Kim J.-S."/>
            <person name="Park S.-H."/>
        </authorList>
    </citation>
    <scope>NUCLEOTIDE SEQUENCE [LARGE SCALE GENOMIC DNA]</scope>
    <source>
        <strain evidence="5 6">KGMB01111</strain>
    </source>
</reference>
<dbReference type="GO" id="GO:0003700">
    <property type="term" value="F:DNA-binding transcription factor activity"/>
    <property type="evidence" value="ECO:0007669"/>
    <property type="project" value="InterPro"/>
</dbReference>
<dbReference type="InterPro" id="IPR036388">
    <property type="entry name" value="WH-like_DNA-bd_sf"/>
</dbReference>
<dbReference type="Gene3D" id="1.10.10.10">
    <property type="entry name" value="Winged helix-like DNA-binding domain superfamily/Winged helix DNA-binding domain"/>
    <property type="match status" value="1"/>
</dbReference>
<dbReference type="InterPro" id="IPR051011">
    <property type="entry name" value="Metal_resp_trans_reg"/>
</dbReference>
<name>A0A4Q1REL1_9FIRM</name>
<dbReference type="PANTHER" id="PTHR43132:SF2">
    <property type="entry name" value="ARSENICAL RESISTANCE OPERON REPRESSOR ARSR-RELATED"/>
    <property type="match status" value="1"/>
</dbReference>
<dbReference type="RefSeq" id="WP_129256831.1">
    <property type="nucleotide sequence ID" value="NZ_SDKC01000001.1"/>
</dbReference>
<keyword evidence="2" id="KW-0238">DNA-binding</keyword>
<dbReference type="EMBL" id="SDKC01000001">
    <property type="protein sequence ID" value="RXS73983.1"/>
    <property type="molecule type" value="Genomic_DNA"/>
</dbReference>
<dbReference type="Proteomes" id="UP000290106">
    <property type="component" value="Unassembled WGS sequence"/>
</dbReference>
<keyword evidence="1" id="KW-0805">Transcription regulation</keyword>
<dbReference type="GO" id="GO:0003677">
    <property type="term" value="F:DNA binding"/>
    <property type="evidence" value="ECO:0007669"/>
    <property type="project" value="UniProtKB-KW"/>
</dbReference>
<dbReference type="CDD" id="cd00090">
    <property type="entry name" value="HTH_ARSR"/>
    <property type="match status" value="1"/>
</dbReference>
<proteinExistence type="predicted"/>
<sequence>MAKVKEYRIDQVDEVCNLGKALSSPVRLEILQLLYRDSMIIGEIAKKLNLPASSTAFHLKILEQAGLIRMEEQPGTRGSTKLCIPKLDILTIDTTKRNMDVKEVFSAEMPIGSYSSCEVSPTCGLYGPDGSVGNDDREYSFYLPERIKAGLLWTSSGYVEYKFANAVPDGCNVDRLSISMELCSEAPGYREDWKSDITVWINGMDCGTWTCPGDFGARRGRLMPPDWPVGSTQYGVLKTWEVRKDGSYLNGERISDVTIDMLKVMEKPYIKVRIGNKKDAKYVGGFNLFGKHFGDYDQDIILSMEY</sequence>
<dbReference type="PANTHER" id="PTHR43132">
    <property type="entry name" value="ARSENICAL RESISTANCE OPERON REPRESSOR ARSR-RELATED"/>
    <property type="match status" value="1"/>
</dbReference>
<dbReference type="InterPro" id="IPR036390">
    <property type="entry name" value="WH_DNA-bd_sf"/>
</dbReference>